<dbReference type="Pfam" id="PF15477">
    <property type="entry name" value="SMAP"/>
    <property type="match status" value="1"/>
</dbReference>
<feature type="compositionally biased region" description="Basic and acidic residues" evidence="1">
    <location>
        <begin position="276"/>
        <end position="309"/>
    </location>
</feature>
<evidence type="ECO:0000259" key="2">
    <source>
        <dbReference type="Pfam" id="PF15477"/>
    </source>
</evidence>
<feature type="compositionally biased region" description="Polar residues" evidence="1">
    <location>
        <begin position="100"/>
        <end position="109"/>
    </location>
</feature>
<accession>A0AAN9Z2I3</accession>
<feature type="compositionally biased region" description="Low complexity" evidence="1">
    <location>
        <begin position="242"/>
        <end position="253"/>
    </location>
</feature>
<feature type="region of interest" description="Disordered" evidence="1">
    <location>
        <begin position="384"/>
        <end position="411"/>
    </location>
</feature>
<comment type="caution">
    <text evidence="3">The sequence shown here is derived from an EMBL/GenBank/DDBJ whole genome shotgun (WGS) entry which is preliminary data.</text>
</comment>
<feature type="compositionally biased region" description="Basic and acidic residues" evidence="1">
    <location>
        <begin position="141"/>
        <end position="182"/>
    </location>
</feature>
<dbReference type="InterPro" id="IPR028124">
    <property type="entry name" value="SMAP_dom"/>
</dbReference>
<organism evidence="3 4">
    <name type="scientific">Gryllus longicercus</name>
    <dbReference type="NCBI Taxonomy" id="2509291"/>
    <lineage>
        <taxon>Eukaryota</taxon>
        <taxon>Metazoa</taxon>
        <taxon>Ecdysozoa</taxon>
        <taxon>Arthropoda</taxon>
        <taxon>Hexapoda</taxon>
        <taxon>Insecta</taxon>
        <taxon>Pterygota</taxon>
        <taxon>Neoptera</taxon>
        <taxon>Polyneoptera</taxon>
        <taxon>Orthoptera</taxon>
        <taxon>Ensifera</taxon>
        <taxon>Gryllidea</taxon>
        <taxon>Grylloidea</taxon>
        <taxon>Gryllidae</taxon>
        <taxon>Gryllinae</taxon>
        <taxon>Gryllus</taxon>
    </lineage>
</organism>
<dbReference type="PANTHER" id="PTHR22426:SF2">
    <property type="entry name" value="ARGININE_SERINE-RICH COILED-COIL PROTEIN 2"/>
    <property type="match status" value="1"/>
</dbReference>
<feature type="compositionally biased region" description="Basic and acidic residues" evidence="1">
    <location>
        <begin position="114"/>
        <end position="124"/>
    </location>
</feature>
<evidence type="ECO:0000256" key="1">
    <source>
        <dbReference type="SAM" id="MobiDB-lite"/>
    </source>
</evidence>
<feature type="region of interest" description="Disordered" evidence="1">
    <location>
        <begin position="1"/>
        <end position="312"/>
    </location>
</feature>
<reference evidence="3 4" key="1">
    <citation type="submission" date="2024-03" db="EMBL/GenBank/DDBJ databases">
        <title>The genome assembly and annotation of the cricket Gryllus longicercus Weissman &amp; Gray.</title>
        <authorList>
            <person name="Szrajer S."/>
            <person name="Gray D."/>
            <person name="Ylla G."/>
        </authorList>
    </citation>
    <scope>NUCLEOTIDE SEQUENCE [LARGE SCALE GENOMIC DNA]</scope>
    <source>
        <strain evidence="3">DAG 2021-001</strain>
        <tissue evidence="3">Whole body minus gut</tissue>
    </source>
</reference>
<feature type="compositionally biased region" description="Polar residues" evidence="1">
    <location>
        <begin position="396"/>
        <end position="409"/>
    </location>
</feature>
<gene>
    <name evidence="3" type="ORF">R5R35_014331</name>
</gene>
<evidence type="ECO:0000313" key="4">
    <source>
        <dbReference type="Proteomes" id="UP001378592"/>
    </source>
</evidence>
<feature type="compositionally biased region" description="Basic and acidic residues" evidence="1">
    <location>
        <begin position="254"/>
        <end position="269"/>
    </location>
</feature>
<evidence type="ECO:0000313" key="3">
    <source>
        <dbReference type="EMBL" id="KAK7793836.1"/>
    </source>
</evidence>
<feature type="compositionally biased region" description="Basic and acidic residues" evidence="1">
    <location>
        <begin position="188"/>
        <end position="220"/>
    </location>
</feature>
<dbReference type="Proteomes" id="UP001378592">
    <property type="component" value="Unassembled WGS sequence"/>
</dbReference>
<keyword evidence="4" id="KW-1185">Reference proteome</keyword>
<feature type="compositionally biased region" description="Polar residues" evidence="1">
    <location>
        <begin position="17"/>
        <end position="26"/>
    </location>
</feature>
<feature type="compositionally biased region" description="Basic and acidic residues" evidence="1">
    <location>
        <begin position="27"/>
        <end position="37"/>
    </location>
</feature>
<feature type="domain" description="Small acidic protein-like" evidence="2">
    <location>
        <begin position="402"/>
        <end position="476"/>
    </location>
</feature>
<dbReference type="PANTHER" id="PTHR22426">
    <property type="entry name" value="ARGININE_SERINE-RICH COILED-COIL PROTEIN 2"/>
    <property type="match status" value="1"/>
</dbReference>
<sequence length="484" mass="54879">MESLVSYCSDDEENESCPGNETSINQREMDVISRQADEDTNYDNVQMDMSEESNNNNSPDRNSSGDSSDSEKSSVGSSHSRSRKSSSSSNGNSPARCSRQPASSHSVISNVDIASKERSSDSRSLRTQSQGKDFTSKTHGHSREYEGKDHASENLKKDRSNRDRGSRNERVREKDHSRDNRSRGHSKDRREGCRSQSQERRSHSRGKDQRSSPHGRDRDRHHARSKGGSPDRKRARSRSRSPGHSYSSSSSSRSSKDSHRTRSRSRDRQSSSTRSRSKERISDRHRSRSKERQRSRSRERRRGAYEKKPNKLTILERLGIELRPPDSMPAVTPQQLLQRSMEQQVAQVKSSTGIELPKYYNPAAMNPMRYAEQMQKRRLLWGNKSNTQEAPGEPKPTSNNKWEGTTFAQDQDGKMTAKFKRLMGIKDTGQGSGASNSSAVDGNELLKKQEELFNSMEMQYEVARVATHTHRGVGLGFGTFQYPR</sequence>
<name>A0AAN9Z2I3_9ORTH</name>
<dbReference type="EMBL" id="JAZDUA010000359">
    <property type="protein sequence ID" value="KAK7793836.1"/>
    <property type="molecule type" value="Genomic_DNA"/>
</dbReference>
<protein>
    <recommendedName>
        <fullName evidence="2">Small acidic protein-like domain-containing protein</fullName>
    </recommendedName>
</protein>
<proteinExistence type="predicted"/>
<feature type="compositionally biased region" description="Low complexity" evidence="1">
    <location>
        <begin position="52"/>
        <end position="93"/>
    </location>
</feature>
<dbReference type="AlphaFoldDB" id="A0AAN9Z2I3"/>